<dbReference type="CDD" id="cd03241">
    <property type="entry name" value="ABC_RecN"/>
    <property type="match status" value="2"/>
</dbReference>
<dbReference type="SUPFAM" id="SSF52540">
    <property type="entry name" value="P-loop containing nucleoside triphosphate hydrolases"/>
    <property type="match status" value="2"/>
</dbReference>
<evidence type="ECO:0000256" key="10">
    <source>
        <dbReference type="SAM" id="Coils"/>
    </source>
</evidence>
<dbReference type="GO" id="GO:0043590">
    <property type="term" value="C:bacterial nucleoid"/>
    <property type="evidence" value="ECO:0007669"/>
    <property type="project" value="TreeGrafter"/>
</dbReference>
<feature type="coiled-coil region" evidence="10">
    <location>
        <begin position="200"/>
        <end position="240"/>
    </location>
</feature>
<reference evidence="12 13" key="1">
    <citation type="submission" date="2019-11" db="EMBL/GenBank/DDBJ databases">
        <title>Terrilactibacillus tamarindus sp. nov. BCM23-1 isolated from bark of Tamarindus indica.</title>
        <authorList>
            <person name="Kingkaew E."/>
            <person name="Tanasupawat S."/>
        </authorList>
    </citation>
    <scope>NUCLEOTIDE SEQUENCE [LARGE SCALE GENOMIC DNA]</scope>
    <source>
        <strain evidence="12 13">BCM23-1</strain>
    </source>
</reference>
<comment type="function">
    <text evidence="1 9">May be involved in recombinational repair of damaged DNA.</text>
</comment>
<keyword evidence="6" id="KW-0067">ATP-binding</keyword>
<keyword evidence="4" id="KW-0547">Nucleotide-binding</keyword>
<evidence type="ECO:0000256" key="3">
    <source>
        <dbReference type="ARBA" id="ARBA00021315"/>
    </source>
</evidence>
<dbReference type="GO" id="GO:0006281">
    <property type="term" value="P:DNA repair"/>
    <property type="evidence" value="ECO:0007669"/>
    <property type="project" value="UniProtKB-KW"/>
</dbReference>
<name>A0A6N8CUF4_9BACI</name>
<dbReference type="InterPro" id="IPR003395">
    <property type="entry name" value="RecF/RecN/SMC_N"/>
</dbReference>
<keyword evidence="5 9" id="KW-0227">DNA damage</keyword>
<evidence type="ECO:0000256" key="9">
    <source>
        <dbReference type="PIRNR" id="PIRNR003128"/>
    </source>
</evidence>
<dbReference type="FunFam" id="3.40.50.300:FF:000319">
    <property type="entry name" value="DNA repair protein RecN"/>
    <property type="match status" value="1"/>
</dbReference>
<evidence type="ECO:0000259" key="11">
    <source>
        <dbReference type="Pfam" id="PF02463"/>
    </source>
</evidence>
<comment type="caution">
    <text evidence="12">The sequence shown here is derived from an EMBL/GenBank/DDBJ whole genome shotgun (WGS) entry which is preliminary data.</text>
</comment>
<evidence type="ECO:0000256" key="5">
    <source>
        <dbReference type="ARBA" id="ARBA00022763"/>
    </source>
</evidence>
<dbReference type="InterPro" id="IPR004604">
    <property type="entry name" value="DNA_recomb/repair_RecN"/>
</dbReference>
<dbReference type="EMBL" id="WNHB01000019">
    <property type="protein sequence ID" value="MTT32695.1"/>
    <property type="molecule type" value="Genomic_DNA"/>
</dbReference>
<dbReference type="InterPro" id="IPR027417">
    <property type="entry name" value="P-loop_NTPase"/>
</dbReference>
<keyword evidence="10" id="KW-0175">Coiled coil</keyword>
<dbReference type="AlphaFoldDB" id="A0A6N8CUF4"/>
<dbReference type="GO" id="GO:0006310">
    <property type="term" value="P:DNA recombination"/>
    <property type="evidence" value="ECO:0007669"/>
    <property type="project" value="InterPro"/>
</dbReference>
<comment type="similarity">
    <text evidence="2 9">Belongs to the RecN family.</text>
</comment>
<dbReference type="GO" id="GO:0005524">
    <property type="term" value="F:ATP binding"/>
    <property type="evidence" value="ECO:0007669"/>
    <property type="project" value="UniProtKB-KW"/>
</dbReference>
<organism evidence="12 13">
    <name type="scientific">Terrilactibacillus tamarindi</name>
    <dbReference type="NCBI Taxonomy" id="2599694"/>
    <lineage>
        <taxon>Bacteria</taxon>
        <taxon>Bacillati</taxon>
        <taxon>Bacillota</taxon>
        <taxon>Bacilli</taxon>
        <taxon>Bacillales</taxon>
        <taxon>Bacillaceae</taxon>
        <taxon>Terrilactibacillus</taxon>
    </lineage>
</organism>
<dbReference type="PIRSF" id="PIRSF003128">
    <property type="entry name" value="RecN"/>
    <property type="match status" value="1"/>
</dbReference>
<dbReference type="PANTHER" id="PTHR11059">
    <property type="entry name" value="DNA REPAIR PROTEIN RECN"/>
    <property type="match status" value="1"/>
</dbReference>
<evidence type="ECO:0000313" key="12">
    <source>
        <dbReference type="EMBL" id="MTT32695.1"/>
    </source>
</evidence>
<dbReference type="Gene3D" id="3.40.50.300">
    <property type="entry name" value="P-loop containing nucleotide triphosphate hydrolases"/>
    <property type="match status" value="2"/>
</dbReference>
<evidence type="ECO:0000256" key="6">
    <source>
        <dbReference type="ARBA" id="ARBA00022840"/>
    </source>
</evidence>
<dbReference type="PANTHER" id="PTHR11059:SF0">
    <property type="entry name" value="DNA REPAIR PROTEIN RECN"/>
    <property type="match status" value="1"/>
</dbReference>
<dbReference type="RefSeq" id="WP_155220210.1">
    <property type="nucleotide sequence ID" value="NZ_WNHB01000019.1"/>
</dbReference>
<evidence type="ECO:0000256" key="2">
    <source>
        <dbReference type="ARBA" id="ARBA00009441"/>
    </source>
</evidence>
<accession>A0A6N8CUF4</accession>
<keyword evidence="13" id="KW-1185">Reference proteome</keyword>
<sequence>MLLELHIENFAIIEKLVVSFEEGLTVFTGETGAGKSIIIDAIGLLAGGRGSSEYVRHGTKKAEIEALFEIDADHVVLSTLEQLGIDPNDHMLILNRQISNQGKSICRVNGKLVTLSNLKDIGHKLIDIHGQHEHQSLLNQDRHMALLDQFGGSKLAKVKSDYQLLYRHVSELYKEMMKFNQDEQKLAQRLDLLTYQINEINDAKLQIGEEEALIEEKRKLMNYEKVFQALQSSYESLNGEQKALDWLRQTMNHLETIQSLDQDLHRFYEAVSNSYYLLEENASSLRDYFDQMEYQPERLNQIEARLNEIHLLKRKYGQNIHEILAYYTRIKQEWEDLSNHDHKMEELTKDFNDHLLQLSDKGNILTKYRKRTANQLNKAINRELKDLYMENATFEVLIEQPLRLENFSDFQKDGIDKVTFLITTNPGEPLKPLAKVASGGELSRVMLAIKSNFKEVMGVTSIIFDEVDTGVSGRVAQAMAEKIYQLSKASQVFCITHLPQVAAMADHHLYISKDVSHNKRTKTQVHSLDQEQKVREIGRMISGVEMTDLTKQHAEELLSLASQMKNL</sequence>
<dbReference type="Pfam" id="PF02463">
    <property type="entry name" value="SMC_N"/>
    <property type="match status" value="1"/>
</dbReference>
<dbReference type="NCBIfam" id="TIGR00634">
    <property type="entry name" value="recN"/>
    <property type="match status" value="1"/>
</dbReference>
<dbReference type="GO" id="GO:0009432">
    <property type="term" value="P:SOS response"/>
    <property type="evidence" value="ECO:0007669"/>
    <property type="project" value="TreeGrafter"/>
</dbReference>
<proteinExistence type="inferred from homology"/>
<evidence type="ECO:0000313" key="13">
    <source>
        <dbReference type="Proteomes" id="UP000440978"/>
    </source>
</evidence>
<dbReference type="OrthoDB" id="9806954at2"/>
<dbReference type="NCBIfam" id="NF008121">
    <property type="entry name" value="PRK10869.1"/>
    <property type="match status" value="1"/>
</dbReference>
<evidence type="ECO:0000256" key="4">
    <source>
        <dbReference type="ARBA" id="ARBA00022741"/>
    </source>
</evidence>
<evidence type="ECO:0000256" key="1">
    <source>
        <dbReference type="ARBA" id="ARBA00003618"/>
    </source>
</evidence>
<dbReference type="FunFam" id="3.40.50.300:FF:000356">
    <property type="entry name" value="DNA repair protein RecN"/>
    <property type="match status" value="1"/>
</dbReference>
<feature type="domain" description="RecF/RecN/SMC N-terminal" evidence="11">
    <location>
        <begin position="2"/>
        <end position="513"/>
    </location>
</feature>
<gene>
    <name evidence="12" type="primary">recN</name>
    <name evidence="12" type="ORF">GMB86_11825</name>
</gene>
<protein>
    <recommendedName>
        <fullName evidence="3 9">DNA repair protein RecN</fullName>
    </recommendedName>
    <alternativeName>
        <fullName evidence="8 9">Recombination protein N</fullName>
    </alternativeName>
</protein>
<evidence type="ECO:0000256" key="8">
    <source>
        <dbReference type="ARBA" id="ARBA00033408"/>
    </source>
</evidence>
<keyword evidence="7 9" id="KW-0234">DNA repair</keyword>
<dbReference type="Proteomes" id="UP000440978">
    <property type="component" value="Unassembled WGS sequence"/>
</dbReference>
<evidence type="ECO:0000256" key="7">
    <source>
        <dbReference type="ARBA" id="ARBA00023204"/>
    </source>
</evidence>